<evidence type="ECO:0000256" key="2">
    <source>
        <dbReference type="SAM" id="Phobius"/>
    </source>
</evidence>
<feature type="transmembrane region" description="Helical" evidence="2">
    <location>
        <begin position="148"/>
        <end position="173"/>
    </location>
</feature>
<reference evidence="3 4" key="1">
    <citation type="submission" date="2019-01" db="EMBL/GenBank/DDBJ databases">
        <title>Genome sequencing of strain 2JSPR-7.</title>
        <authorList>
            <person name="Heo J."/>
            <person name="Kim S.-J."/>
            <person name="Kim J.-S."/>
            <person name="Hong S.-B."/>
            <person name="Kwon S.-W."/>
        </authorList>
    </citation>
    <scope>NUCLEOTIDE SEQUENCE [LARGE SCALE GENOMIC DNA]</scope>
    <source>
        <strain evidence="3 4">2JSPR-7</strain>
    </source>
</reference>
<evidence type="ECO:0000313" key="3">
    <source>
        <dbReference type="EMBL" id="QAY64084.1"/>
    </source>
</evidence>
<organism evidence="3 4">
    <name type="scientific">Xylanimonas allomyrinae</name>
    <dbReference type="NCBI Taxonomy" id="2509459"/>
    <lineage>
        <taxon>Bacteria</taxon>
        <taxon>Bacillati</taxon>
        <taxon>Actinomycetota</taxon>
        <taxon>Actinomycetes</taxon>
        <taxon>Micrococcales</taxon>
        <taxon>Promicromonosporaceae</taxon>
        <taxon>Xylanimonas</taxon>
    </lineage>
</organism>
<feature type="transmembrane region" description="Helical" evidence="2">
    <location>
        <begin position="213"/>
        <end position="231"/>
    </location>
</feature>
<feature type="transmembrane region" description="Helical" evidence="2">
    <location>
        <begin position="418"/>
        <end position="441"/>
    </location>
</feature>
<feature type="transmembrane region" description="Helical" evidence="2">
    <location>
        <begin position="453"/>
        <end position="477"/>
    </location>
</feature>
<dbReference type="KEGG" id="xyl:ET495_13600"/>
<protein>
    <recommendedName>
        <fullName evidence="5">Polyketide antibiotic transporter</fullName>
    </recommendedName>
</protein>
<proteinExistence type="predicted"/>
<keyword evidence="2" id="KW-0812">Transmembrane</keyword>
<dbReference type="Proteomes" id="UP000291758">
    <property type="component" value="Chromosome"/>
</dbReference>
<accession>A0A4P6EN27</accession>
<dbReference type="OrthoDB" id="2014935at2"/>
<feature type="transmembrane region" description="Helical" evidence="2">
    <location>
        <begin position="484"/>
        <end position="506"/>
    </location>
</feature>
<feature type="transmembrane region" description="Helical" evidence="2">
    <location>
        <begin position="320"/>
        <end position="338"/>
    </location>
</feature>
<feature type="transmembrane region" description="Helical" evidence="2">
    <location>
        <begin position="44"/>
        <end position="65"/>
    </location>
</feature>
<feature type="transmembrane region" description="Helical" evidence="2">
    <location>
        <begin position="107"/>
        <end position="127"/>
    </location>
</feature>
<evidence type="ECO:0000256" key="1">
    <source>
        <dbReference type="SAM" id="MobiDB-lite"/>
    </source>
</evidence>
<feature type="transmembrane region" description="Helical" evidence="2">
    <location>
        <begin position="179"/>
        <end position="201"/>
    </location>
</feature>
<keyword evidence="4" id="KW-1185">Reference proteome</keyword>
<evidence type="ECO:0000313" key="4">
    <source>
        <dbReference type="Proteomes" id="UP000291758"/>
    </source>
</evidence>
<feature type="transmembrane region" description="Helical" evidence="2">
    <location>
        <begin position="368"/>
        <end position="389"/>
    </location>
</feature>
<evidence type="ECO:0008006" key="5">
    <source>
        <dbReference type="Google" id="ProtNLM"/>
    </source>
</evidence>
<name>A0A4P6EN27_9MICO</name>
<dbReference type="RefSeq" id="WP_129205243.1">
    <property type="nucleotide sequence ID" value="NZ_CP035495.1"/>
</dbReference>
<gene>
    <name evidence="3" type="ORF">ET495_13600</name>
</gene>
<feature type="transmembrane region" description="Helical" evidence="2">
    <location>
        <begin position="526"/>
        <end position="548"/>
    </location>
</feature>
<keyword evidence="2" id="KW-1133">Transmembrane helix</keyword>
<dbReference type="AlphaFoldDB" id="A0A4P6EN27"/>
<feature type="transmembrane region" description="Helical" evidence="2">
    <location>
        <begin position="259"/>
        <end position="277"/>
    </location>
</feature>
<dbReference type="EMBL" id="CP035495">
    <property type="protein sequence ID" value="QAY64084.1"/>
    <property type="molecule type" value="Genomic_DNA"/>
</dbReference>
<keyword evidence="2" id="KW-0472">Membrane</keyword>
<sequence>MTTTAPSSAGPARTTTTPRAPRGATLTGTGLLLRFALRRDRVRLLVWLCSIAALYAGGLTEYLTLDTDAQARETRAALMRTPAMIAMAGPGFGLDDYRAGPAVANELILWVLLALAVMSILQIARHTRTEEESSRSELVRAGVVGRHAPAVAAMLQLVIAQVAIAVVSGAVLAAQGLDVGGSFAMSFSIALGALVFGAVALVTSQLMEHGRGAVGLAFAALGVAYMVRVVGDLQQLQGSAFSWFSPIAWVQQTRVFVDFRAWPLLLCLALTAVLVVVSSSLGSRRDFGAGLVAVRAGRADAPASLRSPIALAWAQQRTTLFWWALGFGLMWLGTGGVLDAVPDMVDAVGDNPLYDALFSDPDNLVRSFVVILGLYVATASAAYAVAAFTRARGEEEAGRVEYALAGPVARGRWLASHLAVVAGGTAVVMLSGVALLAAGAAAVGVDEPTFGDLMLLGVLYLPALAVLIGFAAALFAWVPRLTGLAWALMAFMFVVGMFATLFRLPGWVQRISPFFWVDDPLAGDVSATHVAGLCLVAAVLVAAAFVGFRRRDVPTV</sequence>
<feature type="region of interest" description="Disordered" evidence="1">
    <location>
        <begin position="1"/>
        <end position="23"/>
    </location>
</feature>